<dbReference type="Proteomes" id="UP000008983">
    <property type="component" value="Unassembled WGS sequence"/>
</dbReference>
<reference evidence="2 3" key="1">
    <citation type="submission" date="2011-07" db="EMBL/GenBank/DDBJ databases">
        <authorList>
            <person name="Coyne R."/>
            <person name="Brami D."/>
            <person name="Johnson J."/>
            <person name="Hostetler J."/>
            <person name="Hannick L."/>
            <person name="Clark T."/>
            <person name="Cassidy-Hanley D."/>
            <person name="Inman J."/>
        </authorList>
    </citation>
    <scope>NUCLEOTIDE SEQUENCE [LARGE SCALE GENOMIC DNA]</scope>
    <source>
        <strain evidence="2 3">G5</strain>
    </source>
</reference>
<protein>
    <recommendedName>
        <fullName evidence="4">Transmembrane protein</fullName>
    </recommendedName>
</protein>
<dbReference type="InParanoid" id="G0QKH4"/>
<name>G0QKH4_ICHMU</name>
<evidence type="ECO:0000313" key="3">
    <source>
        <dbReference type="Proteomes" id="UP000008983"/>
    </source>
</evidence>
<sequence length="336" mass="40749">MILIYHLVKKIHQKKLIMEQIQIGNVQVQVQEIIVVIHKIIQLFHQSHKTCKLKYKRISYRIFNNINLNYKEQKMEQPFLIKQQYQWLIMMFPLFILIFLLITLKIEQIQTKKYQLNLIINGLQMLITQQLQELFYIRISKRIQYQQTINNLDFVFGNYFSTFQEKIKINLNQNFQLEKQILQYLHSFLILQTLIYLRKNALLIKLQVLKFKICRINKFFKQTDVLILINLYLILSIFIKIKMIIIKKQKMPNILIGICCLICHQRIISKLSYLMAFLQLWEQYKIQEEEQEIQPNKLQQVNMMFKIVLHIINLQIIGLIKQNKLIQMKIKLLIII</sequence>
<proteinExistence type="predicted"/>
<organism evidence="2 3">
    <name type="scientific">Ichthyophthirius multifiliis</name>
    <name type="common">White spot disease agent</name>
    <name type="synonym">Ich</name>
    <dbReference type="NCBI Taxonomy" id="5932"/>
    <lineage>
        <taxon>Eukaryota</taxon>
        <taxon>Sar</taxon>
        <taxon>Alveolata</taxon>
        <taxon>Ciliophora</taxon>
        <taxon>Intramacronucleata</taxon>
        <taxon>Oligohymenophorea</taxon>
        <taxon>Hymenostomatida</taxon>
        <taxon>Ophryoglenina</taxon>
        <taxon>Ichthyophthirius</taxon>
    </lineage>
</organism>
<evidence type="ECO:0008006" key="4">
    <source>
        <dbReference type="Google" id="ProtNLM"/>
    </source>
</evidence>
<dbReference type="RefSeq" id="XP_004039588.1">
    <property type="nucleotide sequence ID" value="XM_004039540.1"/>
</dbReference>
<accession>G0QKH4</accession>
<dbReference type="AlphaFoldDB" id="G0QKH4"/>
<evidence type="ECO:0000256" key="1">
    <source>
        <dbReference type="SAM" id="Phobius"/>
    </source>
</evidence>
<keyword evidence="1" id="KW-1133">Transmembrane helix</keyword>
<dbReference type="EMBL" id="GL983162">
    <property type="protein sequence ID" value="EGR34284.1"/>
    <property type="molecule type" value="Genomic_DNA"/>
</dbReference>
<gene>
    <name evidence="2" type="ORF">IMG5_017800</name>
</gene>
<keyword evidence="1" id="KW-0812">Transmembrane</keyword>
<keyword evidence="3" id="KW-1185">Reference proteome</keyword>
<feature type="transmembrane region" description="Helical" evidence="1">
    <location>
        <begin position="85"/>
        <end position="104"/>
    </location>
</feature>
<feature type="transmembrane region" description="Helical" evidence="1">
    <location>
        <begin position="219"/>
        <end position="239"/>
    </location>
</feature>
<keyword evidence="1" id="KW-0472">Membrane</keyword>
<evidence type="ECO:0000313" key="2">
    <source>
        <dbReference type="EMBL" id="EGR34284.1"/>
    </source>
</evidence>
<dbReference type="GeneID" id="14910472"/>